<reference evidence="2 3" key="1">
    <citation type="journal article" date="2018" name="Sci. Data">
        <title>The draft genome sequence of cork oak.</title>
        <authorList>
            <person name="Ramos A.M."/>
            <person name="Usie A."/>
            <person name="Barbosa P."/>
            <person name="Barros P.M."/>
            <person name="Capote T."/>
            <person name="Chaves I."/>
            <person name="Simoes F."/>
            <person name="Abreu I."/>
            <person name="Carrasquinho I."/>
            <person name="Faro C."/>
            <person name="Guimaraes J.B."/>
            <person name="Mendonca D."/>
            <person name="Nobrega F."/>
            <person name="Rodrigues L."/>
            <person name="Saibo N.J.M."/>
            <person name="Varela M.C."/>
            <person name="Egas C."/>
            <person name="Matos J."/>
            <person name="Miguel C.M."/>
            <person name="Oliveira M.M."/>
            <person name="Ricardo C.P."/>
            <person name="Goncalves S."/>
        </authorList>
    </citation>
    <scope>NUCLEOTIDE SEQUENCE [LARGE SCALE GENOMIC DNA]</scope>
    <source>
        <strain evidence="3">cv. HL8</strain>
    </source>
</reference>
<evidence type="ECO:0000313" key="3">
    <source>
        <dbReference type="Proteomes" id="UP000237347"/>
    </source>
</evidence>
<keyword evidence="3" id="KW-1185">Reference proteome</keyword>
<dbReference type="EMBL" id="PKMF04000307">
    <property type="protein sequence ID" value="KAK7838396.1"/>
    <property type="molecule type" value="Genomic_DNA"/>
</dbReference>
<dbReference type="Proteomes" id="UP000237347">
    <property type="component" value="Unassembled WGS sequence"/>
</dbReference>
<comment type="caution">
    <text evidence="2">The sequence shown here is derived from an EMBL/GenBank/DDBJ whole genome shotgun (WGS) entry which is preliminary data.</text>
</comment>
<feature type="compositionally biased region" description="Low complexity" evidence="1">
    <location>
        <begin position="18"/>
        <end position="37"/>
    </location>
</feature>
<proteinExistence type="predicted"/>
<accession>A0AAW0KIJ5</accession>
<name>A0AAW0KIJ5_QUESU</name>
<protein>
    <submittedName>
        <fullName evidence="2">Uncharacterized protein</fullName>
    </submittedName>
</protein>
<dbReference type="Gramene" id="rna-CFP56_12542">
    <property type="protein sequence ID" value="cds-POE68368.1"/>
    <property type="gene ID" value="gene-CFP56_12542"/>
</dbReference>
<dbReference type="AlphaFoldDB" id="A0AAW0KIJ5"/>
<evidence type="ECO:0000256" key="1">
    <source>
        <dbReference type="SAM" id="MobiDB-lite"/>
    </source>
</evidence>
<dbReference type="PANTHER" id="PTHR34569">
    <property type="entry name" value="EXPRESSED PROTEIN"/>
    <property type="match status" value="1"/>
</dbReference>
<gene>
    <name evidence="2" type="ORF">CFP56_019877</name>
</gene>
<sequence length="190" mass="20589">MDVSAATNSAPPQPPPSQQTQSKPSSSSSLRRRNSISTSVVVPTRLSFTAAATTTKPLQSFNTFPNHQNGTVSRPPPLDYDELLSLKCSPPQTYTSLKDILPVSASNAAVSSPTPASTAAVSSGYEISIRNRLVKQAAWAYLQPMSSSPGSSGPHFLHRLWLSFLSFFRRHVVPAFTHLLHQVLRACDCR</sequence>
<organism evidence="2 3">
    <name type="scientific">Quercus suber</name>
    <name type="common">Cork oak</name>
    <dbReference type="NCBI Taxonomy" id="58331"/>
    <lineage>
        <taxon>Eukaryota</taxon>
        <taxon>Viridiplantae</taxon>
        <taxon>Streptophyta</taxon>
        <taxon>Embryophyta</taxon>
        <taxon>Tracheophyta</taxon>
        <taxon>Spermatophyta</taxon>
        <taxon>Magnoliopsida</taxon>
        <taxon>eudicotyledons</taxon>
        <taxon>Gunneridae</taxon>
        <taxon>Pentapetalae</taxon>
        <taxon>rosids</taxon>
        <taxon>fabids</taxon>
        <taxon>Fagales</taxon>
        <taxon>Fagaceae</taxon>
        <taxon>Quercus</taxon>
    </lineage>
</organism>
<feature type="compositionally biased region" description="Low complexity" evidence="1">
    <location>
        <begin position="1"/>
        <end position="10"/>
    </location>
</feature>
<dbReference type="PANTHER" id="PTHR34569:SF2">
    <property type="entry name" value="EXPRESSED PROTEIN"/>
    <property type="match status" value="1"/>
</dbReference>
<feature type="region of interest" description="Disordered" evidence="1">
    <location>
        <begin position="1"/>
        <end position="37"/>
    </location>
</feature>
<evidence type="ECO:0000313" key="2">
    <source>
        <dbReference type="EMBL" id="KAK7838396.1"/>
    </source>
</evidence>